<proteinExistence type="inferred from homology"/>
<evidence type="ECO:0000259" key="13">
    <source>
        <dbReference type="PROSITE" id="PS50011"/>
    </source>
</evidence>
<dbReference type="InterPro" id="IPR000719">
    <property type="entry name" value="Prot_kinase_dom"/>
</dbReference>
<keyword evidence="3" id="KW-0808">Transferase</keyword>
<comment type="catalytic activity">
    <reaction evidence="10">
        <text>L-seryl-[protein] + ATP = O-phospho-L-seryl-[protein] + ADP + H(+)</text>
        <dbReference type="Rhea" id="RHEA:17989"/>
        <dbReference type="Rhea" id="RHEA-COMP:9863"/>
        <dbReference type="Rhea" id="RHEA-COMP:11604"/>
        <dbReference type="ChEBI" id="CHEBI:15378"/>
        <dbReference type="ChEBI" id="CHEBI:29999"/>
        <dbReference type="ChEBI" id="CHEBI:30616"/>
        <dbReference type="ChEBI" id="CHEBI:83421"/>
        <dbReference type="ChEBI" id="CHEBI:456216"/>
        <dbReference type="EC" id="2.7.11.1"/>
    </reaction>
    <physiologicalReaction direction="left-to-right" evidence="10">
        <dbReference type="Rhea" id="RHEA:17990"/>
    </physiologicalReaction>
</comment>
<evidence type="ECO:0000256" key="4">
    <source>
        <dbReference type="ARBA" id="ARBA00022741"/>
    </source>
</evidence>
<dbReference type="EMBL" id="HBGK01034987">
    <property type="protein sequence ID" value="CAD9293485.1"/>
    <property type="molecule type" value="Transcribed_RNA"/>
</dbReference>
<evidence type="ECO:0000256" key="5">
    <source>
        <dbReference type="ARBA" id="ARBA00022777"/>
    </source>
</evidence>
<dbReference type="GO" id="GO:0017148">
    <property type="term" value="P:negative regulation of translation"/>
    <property type="evidence" value="ECO:0007669"/>
    <property type="project" value="UniProtKB-KW"/>
</dbReference>
<dbReference type="EC" id="2.7.11.1" evidence="1"/>
<evidence type="ECO:0000256" key="1">
    <source>
        <dbReference type="ARBA" id="ARBA00012513"/>
    </source>
</evidence>
<evidence type="ECO:0000313" key="14">
    <source>
        <dbReference type="EMBL" id="CAD9293485.1"/>
    </source>
</evidence>
<feature type="domain" description="Protein kinase" evidence="13">
    <location>
        <begin position="96"/>
        <end position="553"/>
    </location>
</feature>
<name>A0A7S1YE20_9STRA</name>
<keyword evidence="4 11" id="KW-0547">Nucleotide-binding</keyword>
<dbReference type="GO" id="GO:0005634">
    <property type="term" value="C:nucleus"/>
    <property type="evidence" value="ECO:0007669"/>
    <property type="project" value="TreeGrafter"/>
</dbReference>
<evidence type="ECO:0000256" key="3">
    <source>
        <dbReference type="ARBA" id="ARBA00022679"/>
    </source>
</evidence>
<comment type="catalytic activity">
    <reaction evidence="9">
        <text>L-threonyl-[protein] + ATP = O-phospho-L-threonyl-[protein] + ADP + H(+)</text>
        <dbReference type="Rhea" id="RHEA:46608"/>
        <dbReference type="Rhea" id="RHEA-COMP:11060"/>
        <dbReference type="Rhea" id="RHEA-COMP:11605"/>
        <dbReference type="ChEBI" id="CHEBI:15378"/>
        <dbReference type="ChEBI" id="CHEBI:30013"/>
        <dbReference type="ChEBI" id="CHEBI:30616"/>
        <dbReference type="ChEBI" id="CHEBI:61977"/>
        <dbReference type="ChEBI" id="CHEBI:456216"/>
        <dbReference type="EC" id="2.7.11.1"/>
    </reaction>
    <physiologicalReaction direction="left-to-right" evidence="9">
        <dbReference type="Rhea" id="RHEA:46609"/>
    </physiologicalReaction>
</comment>
<keyword evidence="5" id="KW-0418">Kinase</keyword>
<dbReference type="Pfam" id="PF00069">
    <property type="entry name" value="Pkinase"/>
    <property type="match status" value="2"/>
</dbReference>
<keyword evidence="2" id="KW-0723">Serine/threonine-protein kinase</keyword>
<dbReference type="PANTHER" id="PTHR11042:SF160">
    <property type="entry name" value="EUKARYOTIC TRANSLATION INITIATION FACTOR 2-ALPHA KINASE 1"/>
    <property type="match status" value="1"/>
</dbReference>
<keyword evidence="7" id="KW-0652">Protein synthesis inhibitor</keyword>
<dbReference type="PROSITE" id="PS50011">
    <property type="entry name" value="PROTEIN_KINASE_DOM"/>
    <property type="match status" value="1"/>
</dbReference>
<feature type="compositionally biased region" description="Basic and acidic residues" evidence="12">
    <location>
        <begin position="304"/>
        <end position="321"/>
    </location>
</feature>
<feature type="region of interest" description="Disordered" evidence="12">
    <location>
        <begin position="291"/>
        <end position="336"/>
    </location>
</feature>
<dbReference type="InterPro" id="IPR050339">
    <property type="entry name" value="CC_SR_Kinase"/>
</dbReference>
<dbReference type="Gene3D" id="1.10.510.10">
    <property type="entry name" value="Transferase(Phosphotransferase) domain 1"/>
    <property type="match status" value="1"/>
</dbReference>
<dbReference type="PANTHER" id="PTHR11042">
    <property type="entry name" value="EUKARYOTIC TRANSLATION INITIATION FACTOR 2-ALPHA KINASE EIF2-ALPHA KINASE -RELATED"/>
    <property type="match status" value="1"/>
</dbReference>
<sequence length="663" mass="73646">MSVSSHIHRRTASLGGNSCVKRSQSLPMIAGDVVSDVERTPELKMSARSERWKSGPTTEVPTIAQTASEGTSVNSHLPSHLDGIPLVRYSRYKSEFTEVQALGKGGFGTVFQCQNVLDGRHYAMKKIAVKTYQNPQVTKEQLERVLREVKILALLDHPNIVRYYTAWLEMEAENDQTASVLDDSYLDSYKDSLKDTSRWKSKCYSSEFLTNGDSMIRDRPSEMDLHREKSSNNPLGWNNFLDEYSMSSMRRPRPLTMDDSVDSDFEFQDTSTGISSDNVKSVIRASLARKGSSNLRSIQSDEDLSFHDEDSSARFQDEAKATPRVSPTEARKTKAAPPMRHTLYIQMQFCSGKSLQDFLLNPQARKGTRVRHDTTSSVDIPLALNLFGQIAQGVKHVHAQGLIHRDLKPSNCFMDGNSVVKVGDFGLSRSSAAANEETILEPDEGVGANMDQTAGVGTRSYASPEQMKGSDYDAATDVYSLAIILFELCYPMYTGMERTIVFTNLRKRIFPKEWMAGMADAFPAMHDMMCKMLSNDPGKRPSSSQVASTMERILSEFTVLSIDKVHREAILLRVESETKDSILQTTMGLIRSSAPSIQIEQYGLRSGTSNTSVMEFALSFGGDDEDETGESLRQVLDGLKCHEDIKGARQVSSTLPSSAGPRI</sequence>
<evidence type="ECO:0000256" key="6">
    <source>
        <dbReference type="ARBA" id="ARBA00022840"/>
    </source>
</evidence>
<evidence type="ECO:0000256" key="11">
    <source>
        <dbReference type="PROSITE-ProRule" id="PRU10141"/>
    </source>
</evidence>
<dbReference type="SMART" id="SM00220">
    <property type="entry name" value="S_TKc"/>
    <property type="match status" value="1"/>
</dbReference>
<evidence type="ECO:0000256" key="2">
    <source>
        <dbReference type="ARBA" id="ARBA00022527"/>
    </source>
</evidence>
<dbReference type="AlphaFoldDB" id="A0A7S1YE20"/>
<evidence type="ECO:0000256" key="9">
    <source>
        <dbReference type="ARBA" id="ARBA00048659"/>
    </source>
</evidence>
<dbReference type="GO" id="GO:0004694">
    <property type="term" value="F:eukaryotic translation initiation factor 2alpha kinase activity"/>
    <property type="evidence" value="ECO:0007669"/>
    <property type="project" value="TreeGrafter"/>
</dbReference>
<feature type="binding site" evidence="11">
    <location>
        <position position="130"/>
    </location>
    <ligand>
        <name>ATP</name>
        <dbReference type="ChEBI" id="CHEBI:30616"/>
    </ligand>
</feature>
<dbReference type="GO" id="GO:0005524">
    <property type="term" value="F:ATP binding"/>
    <property type="evidence" value="ECO:0007669"/>
    <property type="project" value="UniProtKB-UniRule"/>
</dbReference>
<dbReference type="Gene3D" id="3.30.200.20">
    <property type="entry name" value="Phosphorylase Kinase, domain 1"/>
    <property type="match status" value="1"/>
</dbReference>
<keyword evidence="6 11" id="KW-0067">ATP-binding</keyword>
<reference evidence="14" key="1">
    <citation type="submission" date="2021-01" db="EMBL/GenBank/DDBJ databases">
        <authorList>
            <person name="Corre E."/>
            <person name="Pelletier E."/>
            <person name="Niang G."/>
            <person name="Scheremetjew M."/>
            <person name="Finn R."/>
            <person name="Kale V."/>
            <person name="Holt S."/>
            <person name="Cochrane G."/>
            <person name="Meng A."/>
            <person name="Brown T."/>
            <person name="Cohen L."/>
        </authorList>
    </citation>
    <scope>NUCLEOTIDE SEQUENCE</scope>
    <source>
        <strain evidence="14">CCMP 410</strain>
    </source>
</reference>
<dbReference type="InterPro" id="IPR011009">
    <property type="entry name" value="Kinase-like_dom_sf"/>
</dbReference>
<dbReference type="PROSITE" id="PS00107">
    <property type="entry name" value="PROTEIN_KINASE_ATP"/>
    <property type="match status" value="1"/>
</dbReference>
<organism evidence="14">
    <name type="scientific">Grammatophora oceanica</name>
    <dbReference type="NCBI Taxonomy" id="210454"/>
    <lineage>
        <taxon>Eukaryota</taxon>
        <taxon>Sar</taxon>
        <taxon>Stramenopiles</taxon>
        <taxon>Ochrophyta</taxon>
        <taxon>Bacillariophyta</taxon>
        <taxon>Fragilariophyceae</taxon>
        <taxon>Fragilariophycidae</taxon>
        <taxon>Rhabdonematales</taxon>
        <taxon>Grammatophoraceae</taxon>
        <taxon>Grammatophora</taxon>
    </lineage>
</organism>
<comment type="similarity">
    <text evidence="8">Belongs to the protein kinase superfamily. Ser/Thr protein kinase family. GCN2 subfamily.</text>
</comment>
<gene>
    <name evidence="14" type="ORF">GOCE00092_LOCUS18064</name>
</gene>
<evidence type="ECO:0000256" key="12">
    <source>
        <dbReference type="SAM" id="MobiDB-lite"/>
    </source>
</evidence>
<dbReference type="GO" id="GO:0005737">
    <property type="term" value="C:cytoplasm"/>
    <property type="evidence" value="ECO:0007669"/>
    <property type="project" value="TreeGrafter"/>
</dbReference>
<protein>
    <recommendedName>
        <fullName evidence="1">non-specific serine/threonine protein kinase</fullName>
        <ecNumber evidence="1">2.7.11.1</ecNumber>
    </recommendedName>
</protein>
<dbReference type="InterPro" id="IPR008271">
    <property type="entry name" value="Ser/Thr_kinase_AS"/>
</dbReference>
<evidence type="ECO:0000256" key="8">
    <source>
        <dbReference type="ARBA" id="ARBA00037982"/>
    </source>
</evidence>
<evidence type="ECO:0000256" key="10">
    <source>
        <dbReference type="ARBA" id="ARBA00048977"/>
    </source>
</evidence>
<evidence type="ECO:0000256" key="7">
    <source>
        <dbReference type="ARBA" id="ARBA00023193"/>
    </source>
</evidence>
<dbReference type="PROSITE" id="PS00108">
    <property type="entry name" value="PROTEIN_KINASE_ST"/>
    <property type="match status" value="1"/>
</dbReference>
<accession>A0A7S1YE20</accession>
<dbReference type="CDD" id="cd13996">
    <property type="entry name" value="STKc_EIF2AK"/>
    <property type="match status" value="1"/>
</dbReference>
<dbReference type="InterPro" id="IPR017441">
    <property type="entry name" value="Protein_kinase_ATP_BS"/>
</dbReference>
<dbReference type="SUPFAM" id="SSF56112">
    <property type="entry name" value="Protein kinase-like (PK-like)"/>
    <property type="match status" value="1"/>
</dbReference>